<gene>
    <name evidence="1" type="ORF">GTK09_16780</name>
</gene>
<dbReference type="AlphaFoldDB" id="A0A6N9T3X6"/>
<proteinExistence type="predicted"/>
<name>A0A6N9T3X6_9HYPH</name>
<dbReference type="RefSeq" id="WP_163464612.1">
    <property type="nucleotide sequence ID" value="NZ_JAAAMG010000014.1"/>
</dbReference>
<dbReference type="InterPro" id="IPR058240">
    <property type="entry name" value="rSAM_sf"/>
</dbReference>
<comment type="caution">
    <text evidence="1">The sequence shown here is derived from an EMBL/GenBank/DDBJ whole genome shotgun (WGS) entry which is preliminary data.</text>
</comment>
<reference evidence="1 2" key="1">
    <citation type="submission" date="2020-01" db="EMBL/GenBank/DDBJ databases">
        <title>Jiella pacifica sp. nov.</title>
        <authorList>
            <person name="Xue Z."/>
            <person name="Zhu S."/>
            <person name="Chen J."/>
            <person name="Yang J."/>
        </authorList>
    </citation>
    <scope>NUCLEOTIDE SEQUENCE [LARGE SCALE GENOMIC DNA]</scope>
    <source>
        <strain evidence="1 2">40Bstr34</strain>
    </source>
</reference>
<dbReference type="SUPFAM" id="SSF102114">
    <property type="entry name" value="Radical SAM enzymes"/>
    <property type="match status" value="1"/>
</dbReference>
<organism evidence="1 2">
    <name type="scientific">Jiella pacifica</name>
    <dbReference type="NCBI Taxonomy" id="2696469"/>
    <lineage>
        <taxon>Bacteria</taxon>
        <taxon>Pseudomonadati</taxon>
        <taxon>Pseudomonadota</taxon>
        <taxon>Alphaproteobacteria</taxon>
        <taxon>Hyphomicrobiales</taxon>
        <taxon>Aurantimonadaceae</taxon>
        <taxon>Jiella</taxon>
    </lineage>
</organism>
<evidence type="ECO:0000313" key="2">
    <source>
        <dbReference type="Proteomes" id="UP000469011"/>
    </source>
</evidence>
<keyword evidence="2" id="KW-1185">Reference proteome</keyword>
<protein>
    <submittedName>
        <fullName evidence="1">Uncharacterized protein</fullName>
    </submittedName>
</protein>
<dbReference type="Proteomes" id="UP000469011">
    <property type="component" value="Unassembled WGS sequence"/>
</dbReference>
<accession>A0A6N9T3X6</accession>
<sequence>MVDAARLPDGGRFHFYFPPIEHSREAVFLFEASVNGAERNYGVTLWLASDESKIDGHIGFHSDNTVRAEFGLQATLITSPANAIGSYPEGLLYSPLSSCNLNCVHCISRHSRTRVRRIGPDFQEEMRERAKAGDLKWIFTDYSGDIFHAERKSPGQLDFLFGLGISLHIDTNGAARCRDDRTYHVFAGERHEHLVGCRDGSYLPKDPHRCAGDRQGIFLDRAVARRS</sequence>
<evidence type="ECO:0000313" key="1">
    <source>
        <dbReference type="EMBL" id="NDW06077.1"/>
    </source>
</evidence>
<dbReference type="EMBL" id="JAAAMG010000014">
    <property type="protein sequence ID" value="NDW06077.1"/>
    <property type="molecule type" value="Genomic_DNA"/>
</dbReference>